<dbReference type="Proteomes" id="UP000188836">
    <property type="component" value="Unassembled WGS sequence"/>
</dbReference>
<dbReference type="InterPro" id="IPR011004">
    <property type="entry name" value="Trimer_LpxA-like_sf"/>
</dbReference>
<dbReference type="OrthoDB" id="2643438at2"/>
<dbReference type="RefSeq" id="WP_077117119.1">
    <property type="nucleotide sequence ID" value="NZ_LOKT01000011.1"/>
</dbReference>
<evidence type="ECO:0000313" key="1">
    <source>
        <dbReference type="EMBL" id="ONM48079.1"/>
    </source>
</evidence>
<evidence type="ECO:0000313" key="2">
    <source>
        <dbReference type="Proteomes" id="UP000188836"/>
    </source>
</evidence>
<proteinExistence type="predicted"/>
<organism evidence="1 2">
    <name type="scientific">Nocardia donostiensis</name>
    <dbReference type="NCBI Taxonomy" id="1538463"/>
    <lineage>
        <taxon>Bacteria</taxon>
        <taxon>Bacillati</taxon>
        <taxon>Actinomycetota</taxon>
        <taxon>Actinomycetes</taxon>
        <taxon>Mycobacteriales</taxon>
        <taxon>Nocardiaceae</taxon>
        <taxon>Nocardia</taxon>
    </lineage>
</organism>
<dbReference type="AlphaFoldDB" id="A0A1W0BCR4"/>
<sequence length="62" mass="6845">MPDYGIADGNPARLIRVRYPGSDIARLLGIAWWERPKGRITDNMRTIMSGSVDELETVAGNA</sequence>
<comment type="caution">
    <text evidence="1">The sequence shown here is derived from an EMBL/GenBank/DDBJ whole genome shotgun (WGS) entry which is preliminary data.</text>
</comment>
<dbReference type="EMBL" id="MUMY01000011">
    <property type="protein sequence ID" value="ONM48079.1"/>
    <property type="molecule type" value="Genomic_DNA"/>
</dbReference>
<dbReference type="SUPFAM" id="SSF51161">
    <property type="entry name" value="Trimeric LpxA-like enzymes"/>
    <property type="match status" value="1"/>
</dbReference>
<gene>
    <name evidence="1" type="ORF">B0T46_13745</name>
</gene>
<reference evidence="1 2" key="1">
    <citation type="journal article" date="2016" name="Antonie Van Leeuwenhoek">
        <title>Nocardia donostiensis sp. nov., isolated from human respiratory specimens.</title>
        <authorList>
            <person name="Ercibengoa M."/>
            <person name="Bell M."/>
            <person name="Marimon J.M."/>
            <person name="Humrighouse B."/>
            <person name="Klenk H.P."/>
            <person name="Potter G."/>
            <person name="Perez-Trallero E."/>
        </authorList>
    </citation>
    <scope>NUCLEOTIDE SEQUENCE [LARGE SCALE GENOMIC DNA]</scope>
    <source>
        <strain evidence="1 2">X1655</strain>
    </source>
</reference>
<protein>
    <submittedName>
        <fullName evidence="1">Uncharacterized protein</fullName>
    </submittedName>
</protein>
<dbReference type="Gene3D" id="2.160.10.10">
    <property type="entry name" value="Hexapeptide repeat proteins"/>
    <property type="match status" value="1"/>
</dbReference>
<accession>A0A1W0BCR4</accession>
<keyword evidence="2" id="KW-1185">Reference proteome</keyword>
<dbReference type="STRING" id="1538463.B0T36_17645"/>
<name>A0A1W0BCR4_9NOCA</name>